<accession>A0A1Q3E9B6</accession>
<keyword evidence="3" id="KW-0158">Chromosome</keyword>
<evidence type="ECO:0000256" key="6">
    <source>
        <dbReference type="SAM" id="MobiDB-lite"/>
    </source>
</evidence>
<gene>
    <name evidence="8" type="ORF">LENED_005560</name>
</gene>
<comment type="subcellular location">
    <subcellularLocation>
        <location evidence="2">Chromosome</location>
        <location evidence="2">Telomere</location>
    </subcellularLocation>
    <subcellularLocation>
        <location evidence="1">Nucleus</location>
    </subcellularLocation>
</comment>
<feature type="region of interest" description="Disordered" evidence="6">
    <location>
        <begin position="456"/>
        <end position="533"/>
    </location>
</feature>
<reference evidence="8 9" key="2">
    <citation type="submission" date="2017-02" db="EMBL/GenBank/DDBJ databases">
        <title>A genome survey and senescence transcriptome analysis in Lentinula edodes.</title>
        <authorList>
            <person name="Sakamoto Y."/>
            <person name="Nakade K."/>
            <person name="Sato S."/>
            <person name="Yoshida Y."/>
            <person name="Miyazaki K."/>
            <person name="Natsume S."/>
            <person name="Konno N."/>
        </authorList>
    </citation>
    <scope>NUCLEOTIDE SEQUENCE [LARGE SCALE GENOMIC DNA]</scope>
    <source>
        <strain evidence="8 9">NBRC 111202</strain>
    </source>
</reference>
<feature type="compositionally biased region" description="Low complexity" evidence="6">
    <location>
        <begin position="694"/>
        <end position="712"/>
    </location>
</feature>
<feature type="region of interest" description="Disordered" evidence="6">
    <location>
        <begin position="387"/>
        <end position="443"/>
    </location>
</feature>
<dbReference type="EMBL" id="BDGU01000156">
    <property type="protein sequence ID" value="GAW03808.1"/>
    <property type="molecule type" value="Genomic_DNA"/>
</dbReference>
<dbReference type="AlphaFoldDB" id="A0A1Q3E9B6"/>
<evidence type="ECO:0000256" key="2">
    <source>
        <dbReference type="ARBA" id="ARBA00004574"/>
    </source>
</evidence>
<feature type="compositionally biased region" description="Low complexity" evidence="6">
    <location>
        <begin position="474"/>
        <end position="496"/>
    </location>
</feature>
<name>A0A1Q3E9B6_LENED</name>
<evidence type="ECO:0000256" key="1">
    <source>
        <dbReference type="ARBA" id="ARBA00004123"/>
    </source>
</evidence>
<proteinExistence type="predicted"/>
<feature type="compositionally biased region" description="Low complexity" evidence="6">
    <location>
        <begin position="417"/>
        <end position="435"/>
    </location>
</feature>
<feature type="compositionally biased region" description="Basic and acidic residues" evidence="6">
    <location>
        <begin position="172"/>
        <end position="191"/>
    </location>
</feature>
<evidence type="ECO:0000313" key="9">
    <source>
        <dbReference type="Proteomes" id="UP000188533"/>
    </source>
</evidence>
<keyword evidence="9" id="KW-1185">Reference proteome</keyword>
<evidence type="ECO:0000256" key="5">
    <source>
        <dbReference type="ARBA" id="ARBA00023242"/>
    </source>
</evidence>
<sequence>MSKELQPWIQNYLIQIAETKGADLSSVEWSLKVKKAQVIEFLTHGSQNKDEDTAIWARVSDKSHYIPVRFNAEAAAEYRRINRTRLNEVKTALITLRKYRLFHSRVPSALKGHKLTHSACLAIECSELRLLGSIGEPTMGNPVGVETHPELWKYTKELRNPGGGANFLKLRAGERNQKRQDVQEKGEKNDKYMGFNREISRSPRSSVGPIAGPSSPREKIGKSPSGSLSKIKNMPIAGSKIESLMASRSNRPESDRVKVYGRELARRFVSIPETRDSNSKQRVHDYCKLFQDAGIDLQQLQQLESGRDNKCLIPLNSPSTQLGKGVKRIGLSSSKFLPDAIQDCMGPEQMQNARETRFQRNKEGFCNTSAIKKVNVVASNSALVESNTKKVRSRLSQKSKGSQESKFSQQLHTPGTSSYSSYSSSSPLKPSSPQSVLLTDWSSSDCGSPYARHVERKEKDIEKKNGPPSSPTPAQRQRLSSARRTALSSSGLSVSDSAHKRSSTPLPPPPAQQPKVHLAPSTAPSSFTPDDNLVEMPSFDLNFTQFVKDERVSPIQVPKPTSVPRLPRIPPALPPLGPGHLQSGDTSFVQQVIPESSQFRPAPPTPAQRRRPEPNSYQTPEETRPFSMSNPAGVKSFIPSSSILPHAITKLTSAATAPSNLMNTKFQRKIPPPPPPPIRDGEGSPKVLAPNSDTSGTQSQSHFGSQSQSQSQEFRNSFWHPQPLGKVPDPGRVSQTESDSQPLDVYTQKPLLTSEVAYEEFDPFNDDHDSLFSEPDDDDISHHSSSEADSQHSNLAQNDFLQSFEDHRRNSNAKDDPIASTSLKVHCGNSISNDELEAVGSIDNVPGSSNSPPTDFLNPFYSAIGTSQRSKEIPETLQTVFKPVAHDADAWSLPSFLRHKRTENTRAKELRPVKTFHAEKLKARLFEVGSGAPVGDPQPRYQKRFYADQGETGPSKKKQKIALAISPEKEREQSAPLRKLDGFDPGFDDILPGESFMSWEQLRIISLKIGRARVRQAQTG</sequence>
<dbReference type="GO" id="GO:0007004">
    <property type="term" value="P:telomere maintenance via telomerase"/>
    <property type="evidence" value="ECO:0007669"/>
    <property type="project" value="InterPro"/>
</dbReference>
<feature type="domain" description="Shelterin complex subunit TPP1/Est3" evidence="7">
    <location>
        <begin position="5"/>
        <end position="106"/>
    </location>
</feature>
<comment type="caution">
    <text evidence="8">The sequence shown here is derived from an EMBL/GenBank/DDBJ whole genome shotgun (WGS) entry which is preliminary data.</text>
</comment>
<dbReference type="InterPro" id="IPR019437">
    <property type="entry name" value="TPP1/Est3"/>
</dbReference>
<protein>
    <recommendedName>
        <fullName evidence="7">Shelterin complex subunit TPP1/Est3 domain-containing protein</fullName>
    </recommendedName>
</protein>
<evidence type="ECO:0000259" key="7">
    <source>
        <dbReference type="Pfam" id="PF10341"/>
    </source>
</evidence>
<dbReference type="GO" id="GO:0005697">
    <property type="term" value="C:telomerase holoenzyme complex"/>
    <property type="evidence" value="ECO:0007669"/>
    <property type="project" value="InterPro"/>
</dbReference>
<dbReference type="GO" id="GO:0042162">
    <property type="term" value="F:telomeric DNA binding"/>
    <property type="evidence" value="ECO:0007669"/>
    <property type="project" value="InterPro"/>
</dbReference>
<feature type="compositionally biased region" description="Basic and acidic residues" evidence="6">
    <location>
        <begin position="456"/>
        <end position="465"/>
    </location>
</feature>
<dbReference type="Proteomes" id="UP000188533">
    <property type="component" value="Unassembled WGS sequence"/>
</dbReference>
<keyword evidence="4" id="KW-0779">Telomere</keyword>
<reference evidence="8 9" key="1">
    <citation type="submission" date="2016-08" db="EMBL/GenBank/DDBJ databases">
        <authorList>
            <consortium name="Lentinula edodes genome sequencing consortium"/>
            <person name="Sakamoto Y."/>
            <person name="Nakade K."/>
            <person name="Sato S."/>
            <person name="Yoshida Y."/>
            <person name="Miyazaki K."/>
            <person name="Natsume S."/>
            <person name="Konno N."/>
        </authorList>
    </citation>
    <scope>NUCLEOTIDE SEQUENCE [LARGE SCALE GENOMIC DNA]</scope>
    <source>
        <strain evidence="8 9">NBRC 111202</strain>
    </source>
</reference>
<keyword evidence="5" id="KW-0539">Nucleus</keyword>
<organism evidence="8 9">
    <name type="scientific">Lentinula edodes</name>
    <name type="common">Shiitake mushroom</name>
    <name type="synonym">Lentinus edodes</name>
    <dbReference type="NCBI Taxonomy" id="5353"/>
    <lineage>
        <taxon>Eukaryota</taxon>
        <taxon>Fungi</taxon>
        <taxon>Dikarya</taxon>
        <taxon>Basidiomycota</taxon>
        <taxon>Agaricomycotina</taxon>
        <taxon>Agaricomycetes</taxon>
        <taxon>Agaricomycetidae</taxon>
        <taxon>Agaricales</taxon>
        <taxon>Marasmiineae</taxon>
        <taxon>Omphalotaceae</taxon>
        <taxon>Lentinula</taxon>
    </lineage>
</organism>
<evidence type="ECO:0000313" key="8">
    <source>
        <dbReference type="EMBL" id="GAW03808.1"/>
    </source>
</evidence>
<feature type="region of interest" description="Disordered" evidence="6">
    <location>
        <begin position="172"/>
        <end position="234"/>
    </location>
</feature>
<feature type="compositionally biased region" description="Basic and acidic residues" evidence="6">
    <location>
        <begin position="804"/>
        <end position="817"/>
    </location>
</feature>
<feature type="compositionally biased region" description="Basic and acidic residues" evidence="6">
    <location>
        <begin position="967"/>
        <end position="982"/>
    </location>
</feature>
<dbReference type="GO" id="GO:0000781">
    <property type="term" value="C:chromosome, telomeric region"/>
    <property type="evidence" value="ECO:0007669"/>
    <property type="project" value="UniProtKB-SubCell"/>
</dbReference>
<feature type="region of interest" description="Disordered" evidence="6">
    <location>
        <begin position="664"/>
        <end position="821"/>
    </location>
</feature>
<dbReference type="Gene3D" id="2.40.50.960">
    <property type="match status" value="1"/>
</dbReference>
<evidence type="ECO:0000256" key="3">
    <source>
        <dbReference type="ARBA" id="ARBA00022454"/>
    </source>
</evidence>
<feature type="compositionally biased region" description="Basic and acidic residues" evidence="6">
    <location>
        <begin position="780"/>
        <end position="790"/>
    </location>
</feature>
<evidence type="ECO:0000256" key="4">
    <source>
        <dbReference type="ARBA" id="ARBA00022895"/>
    </source>
</evidence>
<dbReference type="Pfam" id="PF10341">
    <property type="entry name" value="TPP1"/>
    <property type="match status" value="1"/>
</dbReference>
<feature type="compositionally biased region" description="Polar residues" evidence="6">
    <location>
        <begin position="398"/>
        <end position="416"/>
    </location>
</feature>
<feature type="region of interest" description="Disordered" evidence="6">
    <location>
        <begin position="838"/>
        <end position="861"/>
    </location>
</feature>
<feature type="compositionally biased region" description="Polar residues" evidence="6">
    <location>
        <begin position="615"/>
        <end position="630"/>
    </location>
</feature>
<feature type="region of interest" description="Disordered" evidence="6">
    <location>
        <begin position="595"/>
        <end position="633"/>
    </location>
</feature>
<feature type="region of interest" description="Disordered" evidence="6">
    <location>
        <begin position="948"/>
        <end position="984"/>
    </location>
</feature>